<dbReference type="EMBL" id="FORO01000021">
    <property type="protein sequence ID" value="SFJ30275.1"/>
    <property type="molecule type" value="Genomic_DNA"/>
</dbReference>
<keyword evidence="1" id="KW-0812">Transmembrane</keyword>
<evidence type="ECO:0000256" key="1">
    <source>
        <dbReference type="SAM" id="Phobius"/>
    </source>
</evidence>
<organism evidence="2 3">
    <name type="scientific">Natronobacterium gregoryi</name>
    <dbReference type="NCBI Taxonomy" id="44930"/>
    <lineage>
        <taxon>Archaea</taxon>
        <taxon>Methanobacteriati</taxon>
        <taxon>Methanobacteriota</taxon>
        <taxon>Stenosarchaea group</taxon>
        <taxon>Halobacteria</taxon>
        <taxon>Halobacteriales</taxon>
        <taxon>Natrialbaceae</taxon>
        <taxon>Natronobacterium</taxon>
    </lineage>
</organism>
<name>A0A1I3Q9E1_9EURY</name>
<keyword evidence="1" id="KW-1133">Transmembrane helix</keyword>
<proteinExistence type="predicted"/>
<reference evidence="2 3" key="1">
    <citation type="submission" date="2016-10" db="EMBL/GenBank/DDBJ databases">
        <authorList>
            <person name="de Groot N.N."/>
        </authorList>
    </citation>
    <scope>NUCLEOTIDE SEQUENCE [LARGE SCALE GENOMIC DNA]</scope>
    <source>
        <strain evidence="2 3">SP2</strain>
    </source>
</reference>
<dbReference type="AlphaFoldDB" id="A0A1I3Q9E1"/>
<protein>
    <submittedName>
        <fullName evidence="2">Uncharacterized protein</fullName>
    </submittedName>
</protein>
<feature type="transmembrane region" description="Helical" evidence="1">
    <location>
        <begin position="61"/>
        <end position="83"/>
    </location>
</feature>
<dbReference type="Proteomes" id="UP000182829">
    <property type="component" value="Unassembled WGS sequence"/>
</dbReference>
<accession>A0A1I3Q9E1</accession>
<keyword evidence="1" id="KW-0472">Membrane</keyword>
<evidence type="ECO:0000313" key="3">
    <source>
        <dbReference type="Proteomes" id="UP000182829"/>
    </source>
</evidence>
<evidence type="ECO:0000313" key="2">
    <source>
        <dbReference type="EMBL" id="SFJ30275.1"/>
    </source>
</evidence>
<sequence length="84" mass="8884">MPEDGTERVRLCPTCDSESVDHCPEDPKGKKRCGECGARFHGAKVRYVHTGTGRGQADPRVVGLLVLVVGIVLTIGMAAGVIIP</sequence>
<gene>
    <name evidence="2" type="ORF">SAMN05443661_12120</name>
</gene>